<dbReference type="InterPro" id="IPR001162">
    <property type="entry name" value="UvrC_RNase_H_dom"/>
</dbReference>
<dbReference type="InterPro" id="IPR035901">
    <property type="entry name" value="GIY-YIG_endonuc_sf"/>
</dbReference>
<dbReference type="PROSITE" id="PS50151">
    <property type="entry name" value="UVR"/>
    <property type="match status" value="1"/>
</dbReference>
<keyword evidence="5" id="KW-0234">DNA repair</keyword>
<feature type="domain" description="UvrC family homology region profile" evidence="8">
    <location>
        <begin position="231"/>
        <end position="372"/>
    </location>
</feature>
<evidence type="ECO:0000256" key="4">
    <source>
        <dbReference type="ARBA" id="ARBA00022881"/>
    </source>
</evidence>
<protein>
    <submittedName>
        <fullName evidence="9">UvrABC system protein C</fullName>
    </submittedName>
</protein>
<sequence>MPAGRPHSELRNTLADKLQALPERPGVYLMKDRLGRILYVGKAKNLKRRVSSYFTPSRAFSSTPKIRALIELIADFDLLEVKSEPEALLLEGKLIKQYKPKYNTDFVDDKRFPLVRVDLGEVLPRFRITRLRKDDRSRYFGPYPHSGPLRRTLAQLRQKFGVLLMDAAPQRLEDGRWQLYDDVRAEIYGHENLVTPEDYRARVERACEFLEGKSREWLESLRGEMAAAAARQEYERAAELRDAIAALETTIERTRKFERHHPEVVTDATAMAEIGAALGLKAPPRTMECFDISHISGTFVVASMVHFLDGRPDKKEYRRFRIRSFIGNDDFRAMEEVVGRRYSRLAEEGRSMPDLVVIDGGRGQIGAALKAFVALDIAPPALVGLAKKHETIIFPDERAPLNLPPSNAGLRLLQRLRDEAHRFANTYNADLRSQKIRESVLDDFPGLGEVRRAALMERFGDIDRLRAATVEQIREVEGFGEVLAGELHAFLHR</sequence>
<dbReference type="CDD" id="cd10434">
    <property type="entry name" value="GIY-YIG_UvrC_Cho"/>
    <property type="match status" value="1"/>
</dbReference>
<dbReference type="Pfam" id="PF08459">
    <property type="entry name" value="UvrC_RNaseH_dom"/>
    <property type="match status" value="1"/>
</dbReference>
<dbReference type="PROSITE" id="PS50165">
    <property type="entry name" value="UVRC"/>
    <property type="match status" value="1"/>
</dbReference>
<dbReference type="PROSITE" id="PS50164">
    <property type="entry name" value="GIY_YIG"/>
    <property type="match status" value="1"/>
</dbReference>
<evidence type="ECO:0000256" key="3">
    <source>
        <dbReference type="ARBA" id="ARBA00022769"/>
    </source>
</evidence>
<dbReference type="SMART" id="SM00465">
    <property type="entry name" value="GIYc"/>
    <property type="match status" value="1"/>
</dbReference>
<evidence type="ECO:0000259" key="6">
    <source>
        <dbReference type="PROSITE" id="PS50151"/>
    </source>
</evidence>
<feature type="domain" description="UVR" evidence="6">
    <location>
        <begin position="215"/>
        <end position="250"/>
    </location>
</feature>
<name>A0A1J5SG42_9ZZZZ</name>
<feature type="domain" description="GIY-YIG" evidence="7">
    <location>
        <begin position="23"/>
        <end position="104"/>
    </location>
</feature>
<dbReference type="SUPFAM" id="SSF46600">
    <property type="entry name" value="C-terminal UvrC-binding domain of UvrB"/>
    <property type="match status" value="1"/>
</dbReference>
<dbReference type="EMBL" id="MLJW01000037">
    <property type="protein sequence ID" value="OIR07391.1"/>
    <property type="molecule type" value="Genomic_DNA"/>
</dbReference>
<keyword evidence="4" id="KW-0267">Excision nuclease</keyword>
<dbReference type="GO" id="GO:0009380">
    <property type="term" value="C:excinuclease repair complex"/>
    <property type="evidence" value="ECO:0007669"/>
    <property type="project" value="TreeGrafter"/>
</dbReference>
<dbReference type="Gene3D" id="3.30.420.340">
    <property type="entry name" value="UvrC, RNAse H endonuclease domain"/>
    <property type="match status" value="1"/>
</dbReference>
<evidence type="ECO:0000256" key="5">
    <source>
        <dbReference type="ARBA" id="ARBA00023204"/>
    </source>
</evidence>
<proteinExistence type="predicted"/>
<evidence type="ECO:0000259" key="8">
    <source>
        <dbReference type="PROSITE" id="PS50165"/>
    </source>
</evidence>
<dbReference type="Gene3D" id="4.10.860.10">
    <property type="entry name" value="UVR domain"/>
    <property type="match status" value="1"/>
</dbReference>
<dbReference type="GO" id="GO:0009381">
    <property type="term" value="F:excinuclease ABC activity"/>
    <property type="evidence" value="ECO:0007669"/>
    <property type="project" value="InterPro"/>
</dbReference>
<evidence type="ECO:0000256" key="1">
    <source>
        <dbReference type="ARBA" id="ARBA00022490"/>
    </source>
</evidence>
<reference evidence="9" key="1">
    <citation type="submission" date="2016-10" db="EMBL/GenBank/DDBJ databases">
        <title>Sequence of Gallionella enrichment culture.</title>
        <authorList>
            <person name="Poehlein A."/>
            <person name="Muehling M."/>
            <person name="Daniel R."/>
        </authorList>
    </citation>
    <scope>NUCLEOTIDE SEQUENCE</scope>
</reference>
<evidence type="ECO:0000259" key="7">
    <source>
        <dbReference type="PROSITE" id="PS50164"/>
    </source>
</evidence>
<dbReference type="InterPro" id="IPR010994">
    <property type="entry name" value="RuvA_2-like"/>
</dbReference>
<dbReference type="PANTHER" id="PTHR30562">
    <property type="entry name" value="UVRC/OXIDOREDUCTASE"/>
    <property type="match status" value="1"/>
</dbReference>
<dbReference type="InterPro" id="IPR047296">
    <property type="entry name" value="GIY-YIG_UvrC_Cho"/>
</dbReference>
<dbReference type="GO" id="GO:0006289">
    <property type="term" value="P:nucleotide-excision repair"/>
    <property type="evidence" value="ECO:0007669"/>
    <property type="project" value="InterPro"/>
</dbReference>
<dbReference type="InterPro" id="IPR000305">
    <property type="entry name" value="GIY-YIG_endonuc"/>
</dbReference>
<keyword evidence="2" id="KW-0227">DNA damage</keyword>
<accession>A0A1J5SG42</accession>
<dbReference type="Pfam" id="PF02151">
    <property type="entry name" value="UVR"/>
    <property type="match status" value="1"/>
</dbReference>
<organism evidence="9">
    <name type="scientific">mine drainage metagenome</name>
    <dbReference type="NCBI Taxonomy" id="410659"/>
    <lineage>
        <taxon>unclassified sequences</taxon>
        <taxon>metagenomes</taxon>
        <taxon>ecological metagenomes</taxon>
    </lineage>
</organism>
<dbReference type="Pfam" id="PF01541">
    <property type="entry name" value="GIY-YIG"/>
    <property type="match status" value="1"/>
</dbReference>
<evidence type="ECO:0000313" key="9">
    <source>
        <dbReference type="EMBL" id="OIR07391.1"/>
    </source>
</evidence>
<dbReference type="PANTHER" id="PTHR30562:SF1">
    <property type="entry name" value="UVRABC SYSTEM PROTEIN C"/>
    <property type="match status" value="1"/>
</dbReference>
<dbReference type="InterPro" id="IPR038476">
    <property type="entry name" value="UvrC_RNase_H_dom_sf"/>
</dbReference>
<keyword evidence="3" id="KW-0228">DNA excision</keyword>
<dbReference type="Gene3D" id="1.10.150.20">
    <property type="entry name" value="5' to 3' exonuclease, C-terminal subdomain"/>
    <property type="match status" value="1"/>
</dbReference>
<dbReference type="Gene3D" id="3.40.1440.10">
    <property type="entry name" value="GIY-YIG endonuclease"/>
    <property type="match status" value="1"/>
</dbReference>
<dbReference type="SUPFAM" id="SSF82771">
    <property type="entry name" value="GIY-YIG endonuclease"/>
    <property type="match status" value="1"/>
</dbReference>
<evidence type="ECO:0000256" key="2">
    <source>
        <dbReference type="ARBA" id="ARBA00022763"/>
    </source>
</evidence>
<dbReference type="AlphaFoldDB" id="A0A1J5SG42"/>
<keyword evidence="1" id="KW-0963">Cytoplasm</keyword>
<comment type="caution">
    <text evidence="9">The sequence shown here is derived from an EMBL/GenBank/DDBJ whole genome shotgun (WGS) entry which is preliminary data.</text>
</comment>
<dbReference type="InterPro" id="IPR036876">
    <property type="entry name" value="UVR_dom_sf"/>
</dbReference>
<dbReference type="InterPro" id="IPR001943">
    <property type="entry name" value="UVR_dom"/>
</dbReference>
<dbReference type="FunFam" id="3.40.1440.10:FF:000001">
    <property type="entry name" value="UvrABC system protein C"/>
    <property type="match status" value="1"/>
</dbReference>
<gene>
    <name evidence="9" type="primary">uvrC_6</name>
    <name evidence="9" type="ORF">GALL_103480</name>
</gene>
<dbReference type="SUPFAM" id="SSF47781">
    <property type="entry name" value="RuvA domain 2-like"/>
    <property type="match status" value="1"/>
</dbReference>
<dbReference type="InterPro" id="IPR050066">
    <property type="entry name" value="UvrABC_protein_C"/>
</dbReference>